<reference evidence="5" key="1">
    <citation type="submission" date="2010-08" db="EMBL/GenBank/DDBJ databases">
        <authorList>
            <consortium name="Caenorhabditis japonica Sequencing Consortium"/>
            <person name="Wilson R.K."/>
        </authorList>
    </citation>
    <scope>NUCLEOTIDE SEQUENCE [LARGE SCALE GENOMIC DNA]</scope>
    <source>
        <strain evidence="5">DF5081</strain>
    </source>
</reference>
<name>A0A8R1EXL4_CAEJA</name>
<feature type="domain" description="C2H2-type" evidence="3">
    <location>
        <begin position="189"/>
        <end position="211"/>
    </location>
</feature>
<dbReference type="SMART" id="SM00355">
    <property type="entry name" value="ZnF_C2H2"/>
    <property type="match status" value="3"/>
</dbReference>
<keyword evidence="1" id="KW-0862">Zinc</keyword>
<evidence type="ECO:0000313" key="5">
    <source>
        <dbReference type="Proteomes" id="UP000005237"/>
    </source>
</evidence>
<proteinExistence type="predicted"/>
<evidence type="ECO:0000259" key="3">
    <source>
        <dbReference type="PROSITE" id="PS50157"/>
    </source>
</evidence>
<keyword evidence="1" id="KW-0863">Zinc-finger</keyword>
<keyword evidence="1" id="KW-0479">Metal-binding</keyword>
<dbReference type="InterPro" id="IPR013087">
    <property type="entry name" value="Znf_C2H2_type"/>
</dbReference>
<keyword evidence="5" id="KW-1185">Reference proteome</keyword>
<feature type="domain" description="C2H2-type" evidence="3">
    <location>
        <begin position="82"/>
        <end position="110"/>
    </location>
</feature>
<evidence type="ECO:0000256" key="1">
    <source>
        <dbReference type="PROSITE-ProRule" id="PRU00042"/>
    </source>
</evidence>
<reference evidence="4" key="2">
    <citation type="submission" date="2022-06" db="UniProtKB">
        <authorList>
            <consortium name="EnsemblMetazoa"/>
        </authorList>
    </citation>
    <scope>IDENTIFICATION</scope>
    <source>
        <strain evidence="4">DF5081</strain>
    </source>
</reference>
<dbReference type="PROSITE" id="PS50157">
    <property type="entry name" value="ZINC_FINGER_C2H2_2"/>
    <property type="match status" value="2"/>
</dbReference>
<dbReference type="PROSITE" id="PS00028">
    <property type="entry name" value="ZINC_FINGER_C2H2_1"/>
    <property type="match status" value="1"/>
</dbReference>
<dbReference type="AlphaFoldDB" id="A0A8R1EXL4"/>
<protein>
    <recommendedName>
        <fullName evidence="3">C2H2-type domain-containing protein</fullName>
    </recommendedName>
</protein>
<evidence type="ECO:0000256" key="2">
    <source>
        <dbReference type="SAM" id="MobiDB-lite"/>
    </source>
</evidence>
<evidence type="ECO:0000313" key="4">
    <source>
        <dbReference type="EnsemblMetazoa" id="CJA42848a.1"/>
    </source>
</evidence>
<organism evidence="4 5">
    <name type="scientific">Caenorhabditis japonica</name>
    <dbReference type="NCBI Taxonomy" id="281687"/>
    <lineage>
        <taxon>Eukaryota</taxon>
        <taxon>Metazoa</taxon>
        <taxon>Ecdysozoa</taxon>
        <taxon>Nematoda</taxon>
        <taxon>Chromadorea</taxon>
        <taxon>Rhabditida</taxon>
        <taxon>Rhabditina</taxon>
        <taxon>Rhabditomorpha</taxon>
        <taxon>Rhabditoidea</taxon>
        <taxon>Rhabditidae</taxon>
        <taxon>Peloderinae</taxon>
        <taxon>Caenorhabditis</taxon>
    </lineage>
</organism>
<feature type="region of interest" description="Disordered" evidence="2">
    <location>
        <begin position="32"/>
        <end position="60"/>
    </location>
</feature>
<accession>A0A8R1EXL4</accession>
<dbReference type="Proteomes" id="UP000005237">
    <property type="component" value="Unassembled WGS sequence"/>
</dbReference>
<sequence>MNDQENHDNTIVQEGVNGKRFFILNAPPISQESEKTAPDAALDTACNNNDTKGPTKLGGDGMVVRNAREMFENVDILSDGRYFCRVCNRAYKTHATLTAHLRGSHLRHESRCMEKDCKHVSFTENERRKHQKEHDKKRAKEFSMLTQSLERPDCLPISCKKALFEQILRHNKDVPGMVKSLTDTGKIKYTCSECNQSFGHAFHASRHSEVHQHLTKISLKLLCFQSSCDMRTRDSAHLFVRDHANTVIFEETQNGTNKWAESRVFMSQLD</sequence>
<dbReference type="EnsemblMetazoa" id="CJA42848a.1">
    <property type="protein sequence ID" value="CJA42848a.1"/>
    <property type="gene ID" value="WBGene00218696"/>
</dbReference>
<dbReference type="GO" id="GO:0008270">
    <property type="term" value="F:zinc ion binding"/>
    <property type="evidence" value="ECO:0007669"/>
    <property type="project" value="UniProtKB-KW"/>
</dbReference>